<keyword evidence="7 8" id="KW-0472">Membrane</keyword>
<dbReference type="InterPro" id="IPR045861">
    <property type="entry name" value="CorA_cytoplasmic_dom"/>
</dbReference>
<gene>
    <name evidence="9" type="ORF">A3A20_02220</name>
</gene>
<dbReference type="Gene3D" id="3.30.460.20">
    <property type="entry name" value="CorA soluble domain-like"/>
    <property type="match status" value="1"/>
</dbReference>
<keyword evidence="3" id="KW-0813">Transport</keyword>
<evidence type="ECO:0000313" key="9">
    <source>
        <dbReference type="EMBL" id="OGM91727.1"/>
    </source>
</evidence>
<accession>A0A1F8DSW7</accession>
<dbReference type="AlphaFoldDB" id="A0A1F8DSW7"/>
<dbReference type="Pfam" id="PF01544">
    <property type="entry name" value="CorA"/>
    <property type="match status" value="1"/>
</dbReference>
<dbReference type="InterPro" id="IPR045863">
    <property type="entry name" value="CorA_TM1_TM2"/>
</dbReference>
<feature type="transmembrane region" description="Helical" evidence="8">
    <location>
        <begin position="277"/>
        <end position="297"/>
    </location>
</feature>
<dbReference type="EMBL" id="MGIR01000001">
    <property type="protein sequence ID" value="OGM91727.1"/>
    <property type="molecule type" value="Genomic_DNA"/>
</dbReference>
<dbReference type="PANTHER" id="PTHR46494:SF1">
    <property type="entry name" value="CORA FAMILY METAL ION TRANSPORTER (EUROFUNG)"/>
    <property type="match status" value="1"/>
</dbReference>
<feature type="transmembrane region" description="Helical" evidence="8">
    <location>
        <begin position="246"/>
        <end position="265"/>
    </location>
</feature>
<evidence type="ECO:0000256" key="6">
    <source>
        <dbReference type="ARBA" id="ARBA00022989"/>
    </source>
</evidence>
<dbReference type="Proteomes" id="UP000178946">
    <property type="component" value="Unassembled WGS sequence"/>
</dbReference>
<evidence type="ECO:0000256" key="4">
    <source>
        <dbReference type="ARBA" id="ARBA00022475"/>
    </source>
</evidence>
<evidence type="ECO:0000256" key="8">
    <source>
        <dbReference type="SAM" id="Phobius"/>
    </source>
</evidence>
<keyword evidence="6 8" id="KW-1133">Transmembrane helix</keyword>
<evidence type="ECO:0000256" key="3">
    <source>
        <dbReference type="ARBA" id="ARBA00022448"/>
    </source>
</evidence>
<dbReference type="GO" id="GO:0015095">
    <property type="term" value="F:magnesium ion transmembrane transporter activity"/>
    <property type="evidence" value="ECO:0007669"/>
    <property type="project" value="TreeGrafter"/>
</dbReference>
<dbReference type="STRING" id="1802557.A3A20_02220"/>
<dbReference type="GO" id="GO:0005886">
    <property type="term" value="C:plasma membrane"/>
    <property type="evidence" value="ECO:0007669"/>
    <property type="project" value="UniProtKB-SubCell"/>
</dbReference>
<organism evidence="9 10">
    <name type="scientific">Candidatus Wolfebacteria bacterium RIFCSPLOWO2_01_FULL_45_19</name>
    <dbReference type="NCBI Taxonomy" id="1802557"/>
    <lineage>
        <taxon>Bacteria</taxon>
        <taxon>Candidatus Wolfeibacteriota</taxon>
    </lineage>
</organism>
<sequence length="303" mass="35303">METLKCGKIEWVHIENPSKKDMEFLKKNFNFHPIILDELLQPSTRSRVERYNQYLFMPYHFPVYDRTIKNSRRAEIDFLITKNSVITVSYERLEAVQNMRGALLNNASMHVRVKSQGTGLLVYYLIQEIINFSLRQLRHVQEKIESVNSQLFKGTEDELLGYISHLKSDVLEYQIVTRPQQIILESLREIGEKFWGLKMKVYLTDLTGDFMKIIQLIELHKEAIDGLETTNAQLLNVKTNKVMQRFTVLAFLTFPLMLLVALLDIDAISRSMLGGPYDFWIIFGGVAIIVAVMSIYFKKKGWL</sequence>
<evidence type="ECO:0000256" key="1">
    <source>
        <dbReference type="ARBA" id="ARBA00004651"/>
    </source>
</evidence>
<dbReference type="SUPFAM" id="SSF143865">
    <property type="entry name" value="CorA soluble domain-like"/>
    <property type="match status" value="1"/>
</dbReference>
<dbReference type="GO" id="GO:0015087">
    <property type="term" value="F:cobalt ion transmembrane transporter activity"/>
    <property type="evidence" value="ECO:0007669"/>
    <property type="project" value="TreeGrafter"/>
</dbReference>
<comment type="caution">
    <text evidence="9">The sequence shown here is derived from an EMBL/GenBank/DDBJ whole genome shotgun (WGS) entry which is preliminary data.</text>
</comment>
<dbReference type="GO" id="GO:0050897">
    <property type="term" value="F:cobalt ion binding"/>
    <property type="evidence" value="ECO:0007669"/>
    <property type="project" value="TreeGrafter"/>
</dbReference>
<comment type="subcellular location">
    <subcellularLocation>
        <location evidence="1">Cell membrane</location>
        <topology evidence="1">Multi-pass membrane protein</topology>
    </subcellularLocation>
</comment>
<proteinExistence type="inferred from homology"/>
<evidence type="ECO:0000313" key="10">
    <source>
        <dbReference type="Proteomes" id="UP000178946"/>
    </source>
</evidence>
<dbReference type="PANTHER" id="PTHR46494">
    <property type="entry name" value="CORA FAMILY METAL ION TRANSPORTER (EUROFUNG)"/>
    <property type="match status" value="1"/>
</dbReference>
<evidence type="ECO:0008006" key="11">
    <source>
        <dbReference type="Google" id="ProtNLM"/>
    </source>
</evidence>
<dbReference type="InterPro" id="IPR002523">
    <property type="entry name" value="MgTranspt_CorA/ZnTranspt_ZntB"/>
</dbReference>
<evidence type="ECO:0000256" key="7">
    <source>
        <dbReference type="ARBA" id="ARBA00023136"/>
    </source>
</evidence>
<evidence type="ECO:0000256" key="2">
    <source>
        <dbReference type="ARBA" id="ARBA00009765"/>
    </source>
</evidence>
<reference evidence="9 10" key="1">
    <citation type="journal article" date="2016" name="Nat. Commun.">
        <title>Thousands of microbial genomes shed light on interconnected biogeochemical processes in an aquifer system.</title>
        <authorList>
            <person name="Anantharaman K."/>
            <person name="Brown C.T."/>
            <person name="Hug L.A."/>
            <person name="Sharon I."/>
            <person name="Castelle C.J."/>
            <person name="Probst A.J."/>
            <person name="Thomas B.C."/>
            <person name="Singh A."/>
            <person name="Wilkins M.J."/>
            <person name="Karaoz U."/>
            <person name="Brodie E.L."/>
            <person name="Williams K.H."/>
            <person name="Hubbard S.S."/>
            <person name="Banfield J.F."/>
        </authorList>
    </citation>
    <scope>NUCLEOTIDE SEQUENCE [LARGE SCALE GENOMIC DNA]</scope>
</reference>
<comment type="similarity">
    <text evidence="2">Belongs to the CorA metal ion transporter (MIT) (TC 1.A.35) family.</text>
</comment>
<keyword evidence="4" id="KW-1003">Cell membrane</keyword>
<keyword evidence="5 8" id="KW-0812">Transmembrane</keyword>
<dbReference type="GO" id="GO:0000287">
    <property type="term" value="F:magnesium ion binding"/>
    <property type="evidence" value="ECO:0007669"/>
    <property type="project" value="TreeGrafter"/>
</dbReference>
<dbReference type="Gene3D" id="1.20.58.340">
    <property type="entry name" value="Magnesium transport protein CorA, transmembrane region"/>
    <property type="match status" value="2"/>
</dbReference>
<dbReference type="SUPFAM" id="SSF144083">
    <property type="entry name" value="Magnesium transport protein CorA, transmembrane region"/>
    <property type="match status" value="1"/>
</dbReference>
<name>A0A1F8DSW7_9BACT</name>
<evidence type="ECO:0000256" key="5">
    <source>
        <dbReference type="ARBA" id="ARBA00022692"/>
    </source>
</evidence>
<protein>
    <recommendedName>
        <fullName evidence="11">Magnesium transporter CorA</fullName>
    </recommendedName>
</protein>